<dbReference type="GO" id="GO:0016020">
    <property type="term" value="C:membrane"/>
    <property type="evidence" value="ECO:0007669"/>
    <property type="project" value="UniProtKB-SubCell"/>
</dbReference>
<name>A0A371BJD0_9SPHN</name>
<dbReference type="InterPro" id="IPR022764">
    <property type="entry name" value="Peptidase_S54_rhomboid_dom"/>
</dbReference>
<comment type="subcellular location">
    <subcellularLocation>
        <location evidence="1">Membrane</location>
        <topology evidence="1">Multi-pass membrane protein</topology>
    </subcellularLocation>
</comment>
<accession>A0A371BJD0</accession>
<proteinExistence type="predicted"/>
<evidence type="ECO:0000256" key="2">
    <source>
        <dbReference type="ARBA" id="ARBA00022692"/>
    </source>
</evidence>
<dbReference type="InterPro" id="IPR035952">
    <property type="entry name" value="Rhomboid-like_sf"/>
</dbReference>
<dbReference type="GO" id="GO:0006508">
    <property type="term" value="P:proteolysis"/>
    <property type="evidence" value="ECO:0007669"/>
    <property type="project" value="UniProtKB-KW"/>
</dbReference>
<feature type="transmembrane region" description="Helical" evidence="5">
    <location>
        <begin position="105"/>
        <end position="124"/>
    </location>
</feature>
<feature type="transmembrane region" description="Helical" evidence="5">
    <location>
        <begin position="131"/>
        <end position="149"/>
    </location>
</feature>
<dbReference type="PANTHER" id="PTHR43066">
    <property type="entry name" value="RHOMBOID-RELATED PROTEIN"/>
    <property type="match status" value="1"/>
</dbReference>
<comment type="caution">
    <text evidence="7">The sequence shown here is derived from an EMBL/GenBank/DDBJ whole genome shotgun (WGS) entry which is preliminary data.</text>
</comment>
<protein>
    <submittedName>
        <fullName evidence="7">Rhomboid family intramembrane serine protease</fullName>
    </submittedName>
</protein>
<evidence type="ECO:0000256" key="3">
    <source>
        <dbReference type="ARBA" id="ARBA00022989"/>
    </source>
</evidence>
<evidence type="ECO:0000313" key="7">
    <source>
        <dbReference type="EMBL" id="RDV07676.1"/>
    </source>
</evidence>
<dbReference type="Proteomes" id="UP000263833">
    <property type="component" value="Unassembled WGS sequence"/>
</dbReference>
<feature type="transmembrane region" description="Helical" evidence="5">
    <location>
        <begin position="79"/>
        <end position="99"/>
    </location>
</feature>
<feature type="transmembrane region" description="Helical" evidence="5">
    <location>
        <begin position="50"/>
        <end position="72"/>
    </location>
</feature>
<keyword evidence="7" id="KW-0378">Hydrolase</keyword>
<dbReference type="AlphaFoldDB" id="A0A371BJD0"/>
<keyword evidence="7" id="KW-0645">Protease</keyword>
<keyword evidence="8" id="KW-1185">Reference proteome</keyword>
<dbReference type="Gene3D" id="1.20.1540.10">
    <property type="entry name" value="Rhomboid-like"/>
    <property type="match status" value="1"/>
</dbReference>
<evidence type="ECO:0000256" key="4">
    <source>
        <dbReference type="ARBA" id="ARBA00023136"/>
    </source>
</evidence>
<dbReference type="OrthoDB" id="9797190at2"/>
<sequence length="195" mass="21173">MAKRISVLAAICALMIALHILNLALGGALLSFGIDPRNAESAYTIFTAPWLHADFGHLFGNLASFIVLAAICLLNGIRYFLKASLLIIMITGALVWLLARDNIHIGASGWIFGLWSLVIALAWFDRSWRNIAISLAVTFFYGGMVFGVLPVDSYISFESHLFGALSGVIAAALLSKEPRQLASSVQNTGELKFWS</sequence>
<organism evidence="7 8">
    <name type="scientific">Sphingorhabdus pulchriflava</name>
    <dbReference type="NCBI Taxonomy" id="2292257"/>
    <lineage>
        <taxon>Bacteria</taxon>
        <taxon>Pseudomonadati</taxon>
        <taxon>Pseudomonadota</taxon>
        <taxon>Alphaproteobacteria</taxon>
        <taxon>Sphingomonadales</taxon>
        <taxon>Sphingomonadaceae</taxon>
        <taxon>Sphingorhabdus</taxon>
    </lineage>
</organism>
<evidence type="ECO:0000313" key="8">
    <source>
        <dbReference type="Proteomes" id="UP000263833"/>
    </source>
</evidence>
<dbReference type="EMBL" id="QRGP01000001">
    <property type="protein sequence ID" value="RDV07676.1"/>
    <property type="molecule type" value="Genomic_DNA"/>
</dbReference>
<keyword evidence="4 5" id="KW-0472">Membrane</keyword>
<dbReference type="Pfam" id="PF01694">
    <property type="entry name" value="Rhomboid"/>
    <property type="match status" value="1"/>
</dbReference>
<feature type="domain" description="Peptidase S54 rhomboid" evidence="6">
    <location>
        <begin position="41"/>
        <end position="176"/>
    </location>
</feature>
<dbReference type="SUPFAM" id="SSF144091">
    <property type="entry name" value="Rhomboid-like"/>
    <property type="match status" value="1"/>
</dbReference>
<evidence type="ECO:0000259" key="6">
    <source>
        <dbReference type="Pfam" id="PF01694"/>
    </source>
</evidence>
<dbReference type="GO" id="GO:0004252">
    <property type="term" value="F:serine-type endopeptidase activity"/>
    <property type="evidence" value="ECO:0007669"/>
    <property type="project" value="InterPro"/>
</dbReference>
<evidence type="ECO:0000256" key="1">
    <source>
        <dbReference type="ARBA" id="ARBA00004141"/>
    </source>
</evidence>
<keyword evidence="2 5" id="KW-0812">Transmembrane</keyword>
<gene>
    <name evidence="7" type="ORF">DXH95_10230</name>
</gene>
<evidence type="ECO:0000256" key="5">
    <source>
        <dbReference type="SAM" id="Phobius"/>
    </source>
</evidence>
<keyword evidence="3 5" id="KW-1133">Transmembrane helix</keyword>
<dbReference type="RefSeq" id="WP_115549220.1">
    <property type="nucleotide sequence ID" value="NZ_QRGP01000001.1"/>
</dbReference>
<reference evidence="8" key="1">
    <citation type="submission" date="2018-08" db="EMBL/GenBank/DDBJ databases">
        <authorList>
            <person name="Kim S.-J."/>
            <person name="Jung G.-Y."/>
        </authorList>
    </citation>
    <scope>NUCLEOTIDE SEQUENCE [LARGE SCALE GENOMIC DNA]</scope>
    <source>
        <strain evidence="8">GY_G</strain>
    </source>
</reference>